<sequence length="201" mass="22255">MSTGTDARRFQSTPAAPWGTICRRGIKLKLACPFGSGLPSNSSAGLLLHGLTRSTRSTKIRDNTLPDLCHHACTPTLLNVLRQMTRNLASHLLPTTYLQYLADHPRMPVHPPSPTPVLPTSSANDCVAHCDEPAGSRRKSGTPRHLRAQIVWIGGFRAFRNLGHFAKNAKEFWPNLMYNQRQQKMVIINGGVFHTVVMLDV</sequence>
<accession>A0AAN6U1S0</accession>
<organism evidence="1 2">
    <name type="scientific">Parathielavia appendiculata</name>
    <dbReference type="NCBI Taxonomy" id="2587402"/>
    <lineage>
        <taxon>Eukaryota</taxon>
        <taxon>Fungi</taxon>
        <taxon>Dikarya</taxon>
        <taxon>Ascomycota</taxon>
        <taxon>Pezizomycotina</taxon>
        <taxon>Sordariomycetes</taxon>
        <taxon>Sordariomycetidae</taxon>
        <taxon>Sordariales</taxon>
        <taxon>Chaetomiaceae</taxon>
        <taxon>Parathielavia</taxon>
    </lineage>
</organism>
<name>A0AAN6U1S0_9PEZI</name>
<keyword evidence="2" id="KW-1185">Reference proteome</keyword>
<dbReference type="Proteomes" id="UP001302602">
    <property type="component" value="Unassembled WGS sequence"/>
</dbReference>
<dbReference type="EMBL" id="MU853227">
    <property type="protein sequence ID" value="KAK4124375.1"/>
    <property type="molecule type" value="Genomic_DNA"/>
</dbReference>
<reference evidence="1" key="2">
    <citation type="submission" date="2023-05" db="EMBL/GenBank/DDBJ databases">
        <authorList>
            <consortium name="Lawrence Berkeley National Laboratory"/>
            <person name="Steindorff A."/>
            <person name="Hensen N."/>
            <person name="Bonometti L."/>
            <person name="Westerberg I."/>
            <person name="Brannstrom I.O."/>
            <person name="Guillou S."/>
            <person name="Cros-Aarteil S."/>
            <person name="Calhoun S."/>
            <person name="Haridas S."/>
            <person name="Kuo A."/>
            <person name="Mondo S."/>
            <person name="Pangilinan J."/>
            <person name="Riley R."/>
            <person name="Labutti K."/>
            <person name="Andreopoulos B."/>
            <person name="Lipzen A."/>
            <person name="Chen C."/>
            <person name="Yanf M."/>
            <person name="Daum C."/>
            <person name="Ng V."/>
            <person name="Clum A."/>
            <person name="Ohm R."/>
            <person name="Martin F."/>
            <person name="Silar P."/>
            <person name="Natvig D."/>
            <person name="Lalanne C."/>
            <person name="Gautier V."/>
            <person name="Ament-Velasquez S.L."/>
            <person name="Kruys A."/>
            <person name="Hutchinson M.I."/>
            <person name="Powell A.J."/>
            <person name="Barry K."/>
            <person name="Miller A.N."/>
            <person name="Grigoriev I.V."/>
            <person name="Debuchy R."/>
            <person name="Gladieux P."/>
            <person name="Thoren M.H."/>
            <person name="Johannesson H."/>
        </authorList>
    </citation>
    <scope>NUCLEOTIDE SEQUENCE</scope>
    <source>
        <strain evidence="1">CBS 731.68</strain>
    </source>
</reference>
<reference evidence="1" key="1">
    <citation type="journal article" date="2023" name="Mol. Phylogenet. Evol.">
        <title>Genome-scale phylogeny and comparative genomics of the fungal order Sordariales.</title>
        <authorList>
            <person name="Hensen N."/>
            <person name="Bonometti L."/>
            <person name="Westerberg I."/>
            <person name="Brannstrom I.O."/>
            <person name="Guillou S."/>
            <person name="Cros-Aarteil S."/>
            <person name="Calhoun S."/>
            <person name="Haridas S."/>
            <person name="Kuo A."/>
            <person name="Mondo S."/>
            <person name="Pangilinan J."/>
            <person name="Riley R."/>
            <person name="LaButti K."/>
            <person name="Andreopoulos B."/>
            <person name="Lipzen A."/>
            <person name="Chen C."/>
            <person name="Yan M."/>
            <person name="Daum C."/>
            <person name="Ng V."/>
            <person name="Clum A."/>
            <person name="Steindorff A."/>
            <person name="Ohm R.A."/>
            <person name="Martin F."/>
            <person name="Silar P."/>
            <person name="Natvig D.O."/>
            <person name="Lalanne C."/>
            <person name="Gautier V."/>
            <person name="Ament-Velasquez S.L."/>
            <person name="Kruys A."/>
            <person name="Hutchinson M.I."/>
            <person name="Powell A.J."/>
            <person name="Barry K."/>
            <person name="Miller A.N."/>
            <person name="Grigoriev I.V."/>
            <person name="Debuchy R."/>
            <person name="Gladieux P."/>
            <person name="Hiltunen Thoren M."/>
            <person name="Johannesson H."/>
        </authorList>
    </citation>
    <scope>NUCLEOTIDE SEQUENCE</scope>
    <source>
        <strain evidence="1">CBS 731.68</strain>
    </source>
</reference>
<comment type="caution">
    <text evidence="1">The sequence shown here is derived from an EMBL/GenBank/DDBJ whole genome shotgun (WGS) entry which is preliminary data.</text>
</comment>
<proteinExistence type="predicted"/>
<dbReference type="GeneID" id="87823912"/>
<protein>
    <submittedName>
        <fullName evidence="1">Uncharacterized protein</fullName>
    </submittedName>
</protein>
<dbReference type="AlphaFoldDB" id="A0AAN6U1S0"/>
<evidence type="ECO:0000313" key="1">
    <source>
        <dbReference type="EMBL" id="KAK4124375.1"/>
    </source>
</evidence>
<gene>
    <name evidence="1" type="ORF">N657DRAFT_389509</name>
</gene>
<dbReference type="RefSeq" id="XP_062648146.1">
    <property type="nucleotide sequence ID" value="XM_062787142.1"/>
</dbReference>
<evidence type="ECO:0000313" key="2">
    <source>
        <dbReference type="Proteomes" id="UP001302602"/>
    </source>
</evidence>